<dbReference type="SMART" id="SM00490">
    <property type="entry name" value="HELICc"/>
    <property type="match status" value="1"/>
</dbReference>
<dbReference type="InterPro" id="IPR037259">
    <property type="entry name" value="BRK_sf"/>
</dbReference>
<evidence type="ECO:0000256" key="10">
    <source>
        <dbReference type="ARBA" id="ARBA00023163"/>
    </source>
</evidence>
<dbReference type="InterPro" id="IPR014012">
    <property type="entry name" value="HSA_dom"/>
</dbReference>
<dbReference type="FunFam" id="3.40.50.300:FF:003020">
    <property type="entry name" value="SNF2-related domain-containing protein"/>
    <property type="match status" value="1"/>
</dbReference>
<dbReference type="EMBL" id="WJQU01000001">
    <property type="protein sequence ID" value="KAJ6647199.1"/>
    <property type="molecule type" value="Genomic_DNA"/>
</dbReference>
<keyword evidence="2" id="KW-0547">Nucleotide-binding</keyword>
<dbReference type="InterPro" id="IPR049730">
    <property type="entry name" value="SNF2/RAD54-like_C"/>
</dbReference>
<dbReference type="InterPro" id="IPR001650">
    <property type="entry name" value="Helicase_C-like"/>
</dbReference>
<dbReference type="CDD" id="cd18793">
    <property type="entry name" value="SF2_C_SNF"/>
    <property type="match status" value="1"/>
</dbReference>
<dbReference type="PRINTS" id="PR00503">
    <property type="entry name" value="BROMODOMAIN"/>
</dbReference>
<dbReference type="Pfam" id="PF14619">
    <property type="entry name" value="SnAC"/>
    <property type="match status" value="1"/>
</dbReference>
<feature type="region of interest" description="Disordered" evidence="13">
    <location>
        <begin position="81"/>
        <end position="179"/>
    </location>
</feature>
<feature type="compositionally biased region" description="Basic residues" evidence="13">
    <location>
        <begin position="1153"/>
        <end position="1163"/>
    </location>
</feature>
<dbReference type="Gene3D" id="1.20.5.170">
    <property type="match status" value="1"/>
</dbReference>
<dbReference type="GO" id="GO:0005634">
    <property type="term" value="C:nucleus"/>
    <property type="evidence" value="ECO:0007669"/>
    <property type="project" value="UniProtKB-SubCell"/>
</dbReference>
<sequence>MNNRYGNGVPPGAPGQENLNALQRAIDSMEEKGMQEDPRYSQLLALRATSKQQNLSSNQMQLLRAQIMAYRLLARNQPLSRQIQAQQPPQSQPQQPIPPQHMNPQQPALPQQQQQLPPNVQPPSKPAEKPICGLPPQISAPTPGLAPAPSPLTLPNQPTDLNSQNSANVPRSDKPAPAPISMKQRFTTVAKPVGLDPITILQERENRMASRMALRMDELVNLPANMPEDLRIQAQIELRALRVLNFQRQLRSEIIQCTRRDTTLETAVNVKAYKRTKRQGLREARATEKLEKQQKLEAERKRRQKHQEFLAAVIQHGKDFKEYHRNNQARLGRINKAIMNYHANAEREQKKEQERIEKERMRRLMAEDEEGYRKLIDQKKDKRLAFLLSQTDEYIGNLTEMVKQHKVDQRKKKEEDIRRKKKWKKELLQSGEYIMIDESCSAADLRVTVMEQSTGKRLTGEEAPFLRDLQRWLEAHPGYEWVDTDSEGDSDDEERGSNEIKKDDEEKTKAIIKKAKVEDDEYRTEEQTYYSIAHTVHESVTEQASILVNGKLKEYQIKGLEWLVSLYNNNLNGILADEMGLGKTIQTIALVTYLMERKKVNGPYLIIVPLSTLSNWVLEFEKWAPSVVVVSYKGSPGGRRAIQNNMRATKFNVLLTTYEYVIKDKAVLAKLQFKYMIIDEGHRMKNHHCKLTQVLNTHYNAPYRLLLTGTPLQNKLPELWALLNFLLPSIFKSCSTFEQWFNAPFATTGEKVELNEEETILIIRRLHKVLRPFLLRRLKKEVESQLPDKVEYIIKCEMSTLQKVLYKHMQSKGVLLTDGSEKGSKGRGGAKALMNTIVQLRKLCNHPFMFQHIEEKYCDHIGGHGVVSGPDLYRVSGKFELLDRVLPKLKATNHRVLLFCQMTQCMTIIEDYLGWRQFSYLRLDGTTKAEDRGDLLKKFNAKDSDYFVFLLSTRAGGLGLNLQAADTVIIFDSDWNPHQDLQAQDRAHRIGQRNEVRVLRLMTVNSVEERILAAARYKLNMDEKVIQAGMFDQKSTGSERQQFLQSILHQDDADEEEENEVPDDEMINLMISRSEEELELLITEDELPDWLVKEDDEVDRFDYGEEDSIQGRGARQRKEVDYTDSLTEKEWLKAIDGEDDFDDNPDDDDERDKKKKSRKRKSRKDINSDDSDGDLPLKRKKPADPKVKKQMHRVMLAVIQYTDAEGRTLSDPFMKLPSRQKLPDYYEIIKKPVDIKKIIQRIEDGRYSDFTDLEKDFVQLCQNAQIYNEEASLIYEDSINLQSVFFDAKQKTSIDDISDDDEPDDNSDDDSNSMKKLKMPKAGQCAPSTSKKATPLPPARRKRAAQQKKYAISDDDDDMD</sequence>
<keyword evidence="4 19" id="KW-0347">Helicase</keyword>
<feature type="region of interest" description="Disordered" evidence="13">
    <location>
        <begin position="1137"/>
        <end position="1188"/>
    </location>
</feature>
<dbReference type="Proteomes" id="UP001151699">
    <property type="component" value="Chromosome A"/>
</dbReference>
<evidence type="ECO:0000256" key="7">
    <source>
        <dbReference type="ARBA" id="ARBA00023015"/>
    </source>
</evidence>
<dbReference type="InterPro" id="IPR014978">
    <property type="entry name" value="Gln-Leu-Gln_QLQ"/>
</dbReference>
<evidence type="ECO:0000259" key="15">
    <source>
        <dbReference type="PROSITE" id="PS51192"/>
    </source>
</evidence>
<feature type="domain" description="QLQ" evidence="18">
    <location>
        <begin position="54"/>
        <end position="89"/>
    </location>
</feature>
<feature type="region of interest" description="Disordered" evidence="13">
    <location>
        <begin position="480"/>
        <end position="505"/>
    </location>
</feature>
<feature type="compositionally biased region" description="Low complexity" evidence="13">
    <location>
        <begin position="102"/>
        <end position="118"/>
    </location>
</feature>
<organism evidence="19 20">
    <name type="scientific">Pseudolycoriella hygida</name>
    <dbReference type="NCBI Taxonomy" id="35572"/>
    <lineage>
        <taxon>Eukaryota</taxon>
        <taxon>Metazoa</taxon>
        <taxon>Ecdysozoa</taxon>
        <taxon>Arthropoda</taxon>
        <taxon>Hexapoda</taxon>
        <taxon>Insecta</taxon>
        <taxon>Pterygota</taxon>
        <taxon>Neoptera</taxon>
        <taxon>Endopterygota</taxon>
        <taxon>Diptera</taxon>
        <taxon>Nematocera</taxon>
        <taxon>Sciaroidea</taxon>
        <taxon>Sciaridae</taxon>
        <taxon>Pseudolycoriella</taxon>
    </lineage>
</organism>
<dbReference type="SMART" id="SM00297">
    <property type="entry name" value="BROMO"/>
    <property type="match status" value="1"/>
</dbReference>
<dbReference type="FunFam" id="3.40.50.10810:FF:000008">
    <property type="entry name" value="Chromatin structure-remodeling complex subunit snf21"/>
    <property type="match status" value="1"/>
</dbReference>
<dbReference type="GO" id="GO:0048731">
    <property type="term" value="P:system development"/>
    <property type="evidence" value="ECO:0007669"/>
    <property type="project" value="UniProtKB-ARBA"/>
</dbReference>
<dbReference type="Pfam" id="PF00271">
    <property type="entry name" value="Helicase_C"/>
    <property type="match status" value="1"/>
</dbReference>
<dbReference type="PROSITE" id="PS51666">
    <property type="entry name" value="QLQ"/>
    <property type="match status" value="1"/>
</dbReference>
<evidence type="ECO:0000256" key="6">
    <source>
        <dbReference type="ARBA" id="ARBA00022853"/>
    </source>
</evidence>
<evidence type="ECO:0000259" key="17">
    <source>
        <dbReference type="PROSITE" id="PS51204"/>
    </source>
</evidence>
<evidence type="ECO:0000313" key="19">
    <source>
        <dbReference type="EMBL" id="KAJ6647199.1"/>
    </source>
</evidence>
<evidence type="ECO:0000256" key="12">
    <source>
        <dbReference type="PROSITE-ProRule" id="PRU00035"/>
    </source>
</evidence>
<dbReference type="PROSITE" id="PS51204">
    <property type="entry name" value="HSA"/>
    <property type="match status" value="1"/>
</dbReference>
<dbReference type="Pfam" id="PF07533">
    <property type="entry name" value="BRK"/>
    <property type="match status" value="1"/>
</dbReference>
<feature type="region of interest" description="Disordered" evidence="13">
    <location>
        <begin position="1102"/>
        <end position="1121"/>
    </location>
</feature>
<dbReference type="SMART" id="SM00951">
    <property type="entry name" value="QLQ"/>
    <property type="match status" value="1"/>
</dbReference>
<evidence type="ECO:0000259" key="18">
    <source>
        <dbReference type="PROSITE" id="PS51666"/>
    </source>
</evidence>
<keyword evidence="20" id="KW-1185">Reference proteome</keyword>
<dbReference type="Pfam" id="PF00439">
    <property type="entry name" value="Bromodomain"/>
    <property type="match status" value="1"/>
</dbReference>
<proteinExistence type="predicted"/>
<protein>
    <submittedName>
        <fullName evidence="19">ATP-dependent helicase brm</fullName>
    </submittedName>
</protein>
<dbReference type="InterPro" id="IPR001487">
    <property type="entry name" value="Bromodomain"/>
</dbReference>
<dbReference type="PANTHER" id="PTHR10799">
    <property type="entry name" value="SNF2/RAD54 HELICASE FAMILY"/>
    <property type="match status" value="1"/>
</dbReference>
<feature type="compositionally biased region" description="Acidic residues" evidence="13">
    <location>
        <begin position="1296"/>
        <end position="1311"/>
    </location>
</feature>
<evidence type="ECO:0000256" key="11">
    <source>
        <dbReference type="ARBA" id="ARBA00023242"/>
    </source>
</evidence>
<dbReference type="Gene3D" id="3.40.50.10810">
    <property type="entry name" value="Tandem AAA-ATPase domain"/>
    <property type="match status" value="1"/>
</dbReference>
<dbReference type="PROSITE" id="PS51192">
    <property type="entry name" value="HELICASE_ATP_BIND_1"/>
    <property type="match status" value="1"/>
</dbReference>
<dbReference type="SMART" id="SM00592">
    <property type="entry name" value="BRK"/>
    <property type="match status" value="1"/>
</dbReference>
<dbReference type="InterPro" id="IPR000330">
    <property type="entry name" value="SNF2_N"/>
</dbReference>
<keyword evidence="6" id="KW-0156">Chromatin regulator</keyword>
<feature type="compositionally biased region" description="Acidic residues" evidence="13">
    <location>
        <begin position="482"/>
        <end position="494"/>
    </location>
</feature>
<dbReference type="SUPFAM" id="SSF160481">
    <property type="entry name" value="BRK domain-like"/>
    <property type="match status" value="1"/>
</dbReference>
<keyword evidence="9" id="KW-0010">Activator</keyword>
<evidence type="ECO:0000313" key="20">
    <source>
        <dbReference type="Proteomes" id="UP001151699"/>
    </source>
</evidence>
<keyword evidence="10" id="KW-0804">Transcription</keyword>
<gene>
    <name evidence="19" type="primary">brm</name>
    <name evidence="19" type="ORF">Bhyg_02419</name>
</gene>
<dbReference type="Pfam" id="PF00176">
    <property type="entry name" value="SNF2-rel_dom"/>
    <property type="match status" value="1"/>
</dbReference>
<dbReference type="Gene3D" id="3.40.50.300">
    <property type="entry name" value="P-loop containing nucleotide triphosphate hydrolases"/>
    <property type="match status" value="1"/>
</dbReference>
<evidence type="ECO:0000256" key="1">
    <source>
        <dbReference type="ARBA" id="ARBA00004123"/>
    </source>
</evidence>
<dbReference type="InterPro" id="IPR018359">
    <property type="entry name" value="Bromodomain_CS"/>
</dbReference>
<feature type="domain" description="Helicase ATP-binding" evidence="15">
    <location>
        <begin position="564"/>
        <end position="729"/>
    </location>
</feature>
<dbReference type="Pfam" id="PF08880">
    <property type="entry name" value="QLQ"/>
    <property type="match status" value="1"/>
</dbReference>
<dbReference type="SMART" id="SM00573">
    <property type="entry name" value="HSA"/>
    <property type="match status" value="1"/>
</dbReference>
<feature type="compositionally biased region" description="Polar residues" evidence="13">
    <location>
        <begin position="153"/>
        <end position="169"/>
    </location>
</feature>
<feature type="compositionally biased region" description="Low complexity" evidence="13">
    <location>
        <begin position="82"/>
        <end position="94"/>
    </location>
</feature>
<dbReference type="PROSITE" id="PS50014">
    <property type="entry name" value="BROMODOMAIN_2"/>
    <property type="match status" value="1"/>
</dbReference>
<name>A0A9Q0S6M3_9DIPT</name>
<dbReference type="CDD" id="cd17996">
    <property type="entry name" value="DEXHc_SMARCA2_SMARCA4"/>
    <property type="match status" value="1"/>
</dbReference>
<evidence type="ECO:0000259" key="14">
    <source>
        <dbReference type="PROSITE" id="PS50014"/>
    </source>
</evidence>
<dbReference type="InterPro" id="IPR006576">
    <property type="entry name" value="BRK_domain"/>
</dbReference>
<evidence type="ECO:0000256" key="13">
    <source>
        <dbReference type="SAM" id="MobiDB-lite"/>
    </source>
</evidence>
<dbReference type="GO" id="GO:0016787">
    <property type="term" value="F:hydrolase activity"/>
    <property type="evidence" value="ECO:0007669"/>
    <property type="project" value="UniProtKB-KW"/>
</dbReference>
<dbReference type="GO" id="GO:0042393">
    <property type="term" value="F:histone binding"/>
    <property type="evidence" value="ECO:0007669"/>
    <property type="project" value="InterPro"/>
</dbReference>
<comment type="caution">
    <text evidence="19">The sequence shown here is derived from an EMBL/GenBank/DDBJ whole genome shotgun (WGS) entry which is preliminary data.</text>
</comment>
<dbReference type="InterPro" id="IPR036427">
    <property type="entry name" value="Bromodomain-like_sf"/>
</dbReference>
<dbReference type="SMART" id="SM00487">
    <property type="entry name" value="DEXDc"/>
    <property type="match status" value="1"/>
</dbReference>
<keyword evidence="7" id="KW-0805">Transcription regulation</keyword>
<dbReference type="GO" id="GO:0006325">
    <property type="term" value="P:chromatin organization"/>
    <property type="evidence" value="ECO:0007669"/>
    <property type="project" value="UniProtKB-KW"/>
</dbReference>
<dbReference type="SMART" id="SM01314">
    <property type="entry name" value="SnAC"/>
    <property type="match status" value="1"/>
</dbReference>
<evidence type="ECO:0000256" key="3">
    <source>
        <dbReference type="ARBA" id="ARBA00022801"/>
    </source>
</evidence>
<feature type="compositionally biased region" description="Basic and acidic residues" evidence="13">
    <location>
        <begin position="495"/>
        <end position="505"/>
    </location>
</feature>
<dbReference type="InterPro" id="IPR038718">
    <property type="entry name" value="SNF2-like_sf"/>
</dbReference>
<dbReference type="GO" id="GO:0006355">
    <property type="term" value="P:regulation of DNA-templated transcription"/>
    <property type="evidence" value="ECO:0007669"/>
    <property type="project" value="InterPro"/>
</dbReference>
<dbReference type="PROSITE" id="PS51194">
    <property type="entry name" value="HELICASE_CTER"/>
    <property type="match status" value="1"/>
</dbReference>
<dbReference type="Gene3D" id="1.20.920.10">
    <property type="entry name" value="Bromodomain-like"/>
    <property type="match status" value="1"/>
</dbReference>
<evidence type="ECO:0000256" key="5">
    <source>
        <dbReference type="ARBA" id="ARBA00022840"/>
    </source>
</evidence>
<reference evidence="19" key="1">
    <citation type="submission" date="2022-07" db="EMBL/GenBank/DDBJ databases">
        <authorList>
            <person name="Trinca V."/>
            <person name="Uliana J.V.C."/>
            <person name="Torres T.T."/>
            <person name="Ward R.J."/>
            <person name="Monesi N."/>
        </authorList>
    </citation>
    <scope>NUCLEOTIDE SEQUENCE</scope>
    <source>
        <strain evidence="19">HSMRA1968</strain>
        <tissue evidence="19">Whole embryos</tissue>
    </source>
</reference>
<feature type="compositionally biased region" description="Acidic residues" evidence="13">
    <location>
        <begin position="1137"/>
        <end position="1150"/>
    </location>
</feature>
<dbReference type="SUPFAM" id="SSF47370">
    <property type="entry name" value="Bromodomain"/>
    <property type="match status" value="1"/>
</dbReference>
<dbReference type="FunFam" id="1.20.5.170:FF:000008">
    <property type="entry name" value="probable global transcription activator SNF2L2 isoform X1"/>
    <property type="match status" value="1"/>
</dbReference>
<dbReference type="GO" id="GO:0005524">
    <property type="term" value="F:ATP binding"/>
    <property type="evidence" value="ECO:0007669"/>
    <property type="project" value="UniProtKB-KW"/>
</dbReference>
<dbReference type="InterPro" id="IPR027417">
    <property type="entry name" value="P-loop_NTPase"/>
</dbReference>
<keyword evidence="11" id="KW-0539">Nucleus</keyword>
<dbReference type="InterPro" id="IPR014001">
    <property type="entry name" value="Helicase_ATP-bd"/>
</dbReference>
<dbReference type="InterPro" id="IPR029295">
    <property type="entry name" value="SnAC"/>
</dbReference>
<dbReference type="Gene3D" id="3.40.5.120">
    <property type="match status" value="1"/>
</dbReference>
<keyword evidence="3" id="KW-0378">Hydrolase</keyword>
<dbReference type="SUPFAM" id="SSF52540">
    <property type="entry name" value="P-loop containing nucleoside triphosphate hydrolases"/>
    <property type="match status" value="2"/>
</dbReference>
<dbReference type="GO" id="GO:0048513">
    <property type="term" value="P:animal organ development"/>
    <property type="evidence" value="ECO:0007669"/>
    <property type="project" value="UniProtKB-ARBA"/>
</dbReference>
<accession>A0A9Q0S6M3</accession>
<dbReference type="GO" id="GO:0004386">
    <property type="term" value="F:helicase activity"/>
    <property type="evidence" value="ECO:0007669"/>
    <property type="project" value="UniProtKB-KW"/>
</dbReference>
<dbReference type="PROSITE" id="PS00633">
    <property type="entry name" value="BROMODOMAIN_1"/>
    <property type="match status" value="1"/>
</dbReference>
<dbReference type="FunFam" id="1.20.920.10:FF:000041">
    <property type="entry name" value="ATP-dependent helicase brm"/>
    <property type="match status" value="1"/>
</dbReference>
<evidence type="ECO:0000256" key="4">
    <source>
        <dbReference type="ARBA" id="ARBA00022806"/>
    </source>
</evidence>
<evidence type="ECO:0000256" key="2">
    <source>
        <dbReference type="ARBA" id="ARBA00022741"/>
    </source>
</evidence>
<keyword evidence="5" id="KW-0067">ATP-binding</keyword>
<dbReference type="OrthoDB" id="6017at2759"/>
<evidence type="ECO:0000256" key="8">
    <source>
        <dbReference type="ARBA" id="ARBA00023117"/>
    </source>
</evidence>
<keyword evidence="8 12" id="KW-0103">Bromodomain</keyword>
<feature type="domain" description="Helicase C-terminal" evidence="16">
    <location>
        <begin position="881"/>
        <end position="1042"/>
    </location>
</feature>
<comment type="subcellular location">
    <subcellularLocation>
        <location evidence="1">Nucleus</location>
    </subcellularLocation>
</comment>
<feature type="domain" description="Bromo" evidence="14">
    <location>
        <begin position="1205"/>
        <end position="1275"/>
    </location>
</feature>
<dbReference type="Pfam" id="PF07529">
    <property type="entry name" value="HSA"/>
    <property type="match status" value="1"/>
</dbReference>
<evidence type="ECO:0000256" key="9">
    <source>
        <dbReference type="ARBA" id="ARBA00023159"/>
    </source>
</evidence>
<evidence type="ECO:0000259" key="16">
    <source>
        <dbReference type="PROSITE" id="PS51194"/>
    </source>
</evidence>
<feature type="domain" description="HSA" evidence="17">
    <location>
        <begin position="294"/>
        <end position="366"/>
    </location>
</feature>
<feature type="region of interest" description="Disordered" evidence="13">
    <location>
        <begin position="1294"/>
        <end position="1360"/>
    </location>
</feature>